<organism evidence="1 2">
    <name type="scientific">Pseudonocardia hispaniensis</name>
    <dbReference type="NCBI Taxonomy" id="904933"/>
    <lineage>
        <taxon>Bacteria</taxon>
        <taxon>Bacillati</taxon>
        <taxon>Actinomycetota</taxon>
        <taxon>Actinomycetes</taxon>
        <taxon>Pseudonocardiales</taxon>
        <taxon>Pseudonocardiaceae</taxon>
        <taxon>Pseudonocardia</taxon>
    </lineage>
</organism>
<accession>A0ABW1IZX5</accession>
<comment type="caution">
    <text evidence="1">The sequence shown here is derived from an EMBL/GenBank/DDBJ whole genome shotgun (WGS) entry which is preliminary data.</text>
</comment>
<dbReference type="SUPFAM" id="SSF110814">
    <property type="entry name" value="TmoB-like"/>
    <property type="match status" value="1"/>
</dbReference>
<dbReference type="RefSeq" id="WP_379583861.1">
    <property type="nucleotide sequence ID" value="NZ_JBHSQW010000014.1"/>
</dbReference>
<dbReference type="EMBL" id="JBHSQW010000014">
    <property type="protein sequence ID" value="MFC5993847.1"/>
    <property type="molecule type" value="Genomic_DNA"/>
</dbReference>
<dbReference type="Proteomes" id="UP001596302">
    <property type="component" value="Unassembled WGS sequence"/>
</dbReference>
<evidence type="ECO:0000313" key="1">
    <source>
        <dbReference type="EMBL" id="MFC5993847.1"/>
    </source>
</evidence>
<reference evidence="2" key="1">
    <citation type="journal article" date="2019" name="Int. J. Syst. Evol. Microbiol.">
        <title>The Global Catalogue of Microorganisms (GCM) 10K type strain sequencing project: providing services to taxonomists for standard genome sequencing and annotation.</title>
        <authorList>
            <consortium name="The Broad Institute Genomics Platform"/>
            <consortium name="The Broad Institute Genome Sequencing Center for Infectious Disease"/>
            <person name="Wu L."/>
            <person name="Ma J."/>
        </authorList>
    </citation>
    <scope>NUCLEOTIDE SEQUENCE [LARGE SCALE GENOMIC DNA]</scope>
    <source>
        <strain evidence="2">CCM 8391</strain>
    </source>
</reference>
<proteinExistence type="predicted"/>
<dbReference type="InterPro" id="IPR036713">
    <property type="entry name" value="TmoB-like_sf"/>
</dbReference>
<protein>
    <submittedName>
        <fullName evidence="1">Toluene-4-monooxygenase system B family protein</fullName>
    </submittedName>
</protein>
<keyword evidence="2" id="KW-1185">Reference proteome</keyword>
<evidence type="ECO:0000313" key="2">
    <source>
        <dbReference type="Proteomes" id="UP001596302"/>
    </source>
</evidence>
<name>A0ABW1IZX5_9PSEU</name>
<sequence length="84" mass="9326">MGNPMPVVAHFRGDFLYSLVLIEDTDTIAEVAHKCAEHSVDRRVPPQNRPMQVEYAGRVLDNSLTAAQEGVAPMEEVIVSYADR</sequence>
<dbReference type="Gene3D" id="3.10.20.270">
    <property type="entry name" value="TmoB-like"/>
    <property type="match status" value="1"/>
</dbReference>
<dbReference type="Pfam" id="PF06234">
    <property type="entry name" value="TmoB"/>
    <property type="match status" value="1"/>
</dbReference>
<gene>
    <name evidence="1" type="ORF">ACFQE5_06430</name>
</gene>
<dbReference type="InterPro" id="IPR009355">
    <property type="entry name" value="Toluene_mOase_B"/>
</dbReference>